<dbReference type="EMBL" id="JAMYPJ010000005">
    <property type="protein sequence ID" value="MER8932430.1"/>
    <property type="molecule type" value="Genomic_DNA"/>
</dbReference>
<evidence type="ECO:0000256" key="1">
    <source>
        <dbReference type="SAM" id="Coils"/>
    </source>
</evidence>
<reference evidence="2 3" key="1">
    <citation type="journal article" date="2024" name="Proc. Natl. Acad. Sci. U.S.A.">
        <title>The evolutionary genomics of adaptation to stress in wild rhizobium bacteria.</title>
        <authorList>
            <person name="Kehlet-Delgado H."/>
            <person name="Montoya A.P."/>
            <person name="Jensen K.T."/>
            <person name="Wendlandt C.E."/>
            <person name="Dexheimer C."/>
            <person name="Roberts M."/>
            <person name="Torres Martinez L."/>
            <person name="Friesen M.L."/>
            <person name="Griffitts J.S."/>
            <person name="Porter S.S."/>
        </authorList>
    </citation>
    <scope>NUCLEOTIDE SEQUENCE [LARGE SCALE GENOMIC DNA]</scope>
    <source>
        <strain evidence="2 3">M0729</strain>
    </source>
</reference>
<dbReference type="Proteomes" id="UP001464387">
    <property type="component" value="Unassembled WGS sequence"/>
</dbReference>
<evidence type="ECO:0000313" key="2">
    <source>
        <dbReference type="EMBL" id="MER8932430.1"/>
    </source>
</evidence>
<keyword evidence="3" id="KW-1185">Reference proteome</keyword>
<dbReference type="RefSeq" id="WP_352567880.1">
    <property type="nucleotide sequence ID" value="NZ_JAMYMY010000004.1"/>
</dbReference>
<name>A0ABV1YB94_9HYPH</name>
<feature type="coiled-coil region" evidence="1">
    <location>
        <begin position="391"/>
        <end position="494"/>
    </location>
</feature>
<organism evidence="2 3">
    <name type="scientific">Mesorhizobium opportunistum</name>
    <dbReference type="NCBI Taxonomy" id="593909"/>
    <lineage>
        <taxon>Bacteria</taxon>
        <taxon>Pseudomonadati</taxon>
        <taxon>Pseudomonadota</taxon>
        <taxon>Alphaproteobacteria</taxon>
        <taxon>Hyphomicrobiales</taxon>
        <taxon>Phyllobacteriaceae</taxon>
        <taxon>Mesorhizobium</taxon>
    </lineage>
</organism>
<accession>A0ABV1YB94</accession>
<protein>
    <recommendedName>
        <fullName evidence="4">Chromosome segregation protein SMC</fullName>
    </recommendedName>
</protein>
<keyword evidence="1" id="KW-0175">Coiled coil</keyword>
<gene>
    <name evidence="2" type="ORF">NKI33_05570</name>
</gene>
<sequence length="646" mass="71349">MQRDLFSIDGLDLKPAGGRVEPRLWVQRLIIWKEPGKEIRNIPLKPGLNVIWSPDEGSRRGQIGHGGGKTTFCRFLRYCLGESGYGPDAQRRAVLEKMPAGQVGVEVRLDGETWLIRRALGLHKEDYALQGPSFAEVSSLPAEPTGMRPFTDAATRSFLDGAVQLMPASIGSDGAWQALLAWMTRDQECRFSNMLDWRSPDSGSHSPVSGRNRSQEDRLAVMRIVLDALRPEEIDTDRRRDAVASNLSKQRTEAEQLAWNLARLRRKLARNLSLNPDNTSGLDATIIKTRASEQLAKVQGLPTVATLDRLRAARTEVEGAIREQEQAKAAIQIASGKRASEELLAKVLGDELPELSAQNQRLEHPVCPVCGVLIDKARAEGCSISDQTCDLEDLRLQVSKKLEMRQNALAETARLQGELAAFQGRLAIADQRLQQQRHSLAQLERAAQDRSEEIRSAERILDRAIEFDQASTELEAAENAVTRSEGSFKTLSEELEVHRSAITDIVTQLSDRFDAVFREVTPTDARCSVKLDGNGFGLKVPADGLAIGSLKIAVFDLAVISMAIEGKTRHPGFLIHDSPREADLGGSIYTGLFDLAKKMEGFGPSPLFQYIVTTTTKPPEQFCSDPWLRLLVKGSPPEVRLLGMDL</sequence>
<evidence type="ECO:0000313" key="3">
    <source>
        <dbReference type="Proteomes" id="UP001464387"/>
    </source>
</evidence>
<comment type="caution">
    <text evidence="2">The sequence shown here is derived from an EMBL/GenBank/DDBJ whole genome shotgun (WGS) entry which is preliminary data.</text>
</comment>
<proteinExistence type="predicted"/>
<evidence type="ECO:0008006" key="4">
    <source>
        <dbReference type="Google" id="ProtNLM"/>
    </source>
</evidence>